<name>A0A8X6NLZ0_NEPPI</name>
<gene>
    <name evidence="6" type="primary">mfsd4b</name>
    <name evidence="6" type="ORF">NPIL_443171</name>
</gene>
<evidence type="ECO:0000256" key="2">
    <source>
        <dbReference type="ARBA" id="ARBA00022989"/>
    </source>
</evidence>
<dbReference type="Gene3D" id="1.20.1250.20">
    <property type="entry name" value="MFS general substrate transporter like domains"/>
    <property type="match status" value="2"/>
</dbReference>
<dbReference type="EMBL" id="BMAW01059805">
    <property type="protein sequence ID" value="GFT22811.1"/>
    <property type="molecule type" value="Genomic_DNA"/>
</dbReference>
<feature type="transmembrane region" description="Helical" evidence="5">
    <location>
        <begin position="107"/>
        <end position="128"/>
    </location>
</feature>
<feature type="transmembrane region" description="Helical" evidence="5">
    <location>
        <begin position="434"/>
        <end position="455"/>
    </location>
</feature>
<keyword evidence="3 5" id="KW-0472">Membrane</keyword>
<dbReference type="SUPFAM" id="SSF103473">
    <property type="entry name" value="MFS general substrate transporter"/>
    <property type="match status" value="1"/>
</dbReference>
<feature type="transmembrane region" description="Helical" evidence="5">
    <location>
        <begin position="135"/>
        <end position="154"/>
    </location>
</feature>
<feature type="transmembrane region" description="Helical" evidence="5">
    <location>
        <begin position="461"/>
        <end position="484"/>
    </location>
</feature>
<keyword evidence="6" id="KW-0762">Sugar transport</keyword>
<feature type="transmembrane region" description="Helical" evidence="5">
    <location>
        <begin position="200"/>
        <end position="221"/>
    </location>
</feature>
<dbReference type="PANTHER" id="PTHR23121">
    <property type="entry name" value="SODIUM-DEPENDENT GLUCOSE TRANSPORTER 1"/>
    <property type="match status" value="1"/>
</dbReference>
<dbReference type="InterPro" id="IPR036259">
    <property type="entry name" value="MFS_trans_sf"/>
</dbReference>
<sequence>MESTTPLFVAMASAAHQDNLQAKRKHFHKSRRHKSTPESTHILPNDNEKSGKSKFFAMPKLSEKNIKIIKTCNLYLCFLVLGMSVAIPGPTLLDLENLVNTDIQHIAIIYTARSIGYLSGSLAGGVIFDMLTRKQIVLTMFNFFSALTMLAIPWSRSISVLTALMVGNGLSLGVLDTGGNVCCLNIWGKDSGPFYQALHFCFGFGGLLGPLVAAPFVGSYVNLESSNEFEVSTNTSSIGQSLANNSFLIVEGVPPVTYAFTAVGCFALLVTLLFLVVCIISPVDNLGKQDSSAQVKERSLSFILLIVFLNIILVFVETGTEVGYAQMLASYLVKGPLKLTPTIGSYMTSAYWAAFSVSRFASVFLAIFFSNLQLIVFDVIVSAIGAAVLAFFGASNVWAMWLATILLGVGVASFFPSAVGWIENYITVTNKMASSFCVGGAFGEMLIPYIIGSYIEEMPNILIYVEVASCVLSAVIVLIMWLILRKQKDKYMKNEGTVNVAYDSNVTV</sequence>
<feature type="transmembrane region" description="Helical" evidence="5">
    <location>
        <begin position="68"/>
        <end position="87"/>
    </location>
</feature>
<organism evidence="6 7">
    <name type="scientific">Nephila pilipes</name>
    <name type="common">Giant wood spider</name>
    <name type="synonym">Nephila maculata</name>
    <dbReference type="NCBI Taxonomy" id="299642"/>
    <lineage>
        <taxon>Eukaryota</taxon>
        <taxon>Metazoa</taxon>
        <taxon>Ecdysozoa</taxon>
        <taxon>Arthropoda</taxon>
        <taxon>Chelicerata</taxon>
        <taxon>Arachnida</taxon>
        <taxon>Araneae</taxon>
        <taxon>Araneomorphae</taxon>
        <taxon>Entelegynae</taxon>
        <taxon>Araneoidea</taxon>
        <taxon>Nephilidae</taxon>
        <taxon>Nephila</taxon>
    </lineage>
</organism>
<dbReference type="OrthoDB" id="6365769at2759"/>
<dbReference type="PANTHER" id="PTHR23121:SF9">
    <property type="entry name" value="SODIUM-DEPENDENT GLUCOSE TRANSPORTER 1"/>
    <property type="match status" value="1"/>
</dbReference>
<feature type="transmembrane region" description="Helical" evidence="5">
    <location>
        <begin position="160"/>
        <end position="188"/>
    </location>
</feature>
<keyword evidence="6" id="KW-0813">Transport</keyword>
<feature type="transmembrane region" description="Helical" evidence="5">
    <location>
        <begin position="374"/>
        <end position="392"/>
    </location>
</feature>
<evidence type="ECO:0000313" key="6">
    <source>
        <dbReference type="EMBL" id="GFT22811.1"/>
    </source>
</evidence>
<feature type="transmembrane region" description="Helical" evidence="5">
    <location>
        <begin position="302"/>
        <end position="329"/>
    </location>
</feature>
<feature type="transmembrane region" description="Helical" evidence="5">
    <location>
        <begin position="398"/>
        <end position="422"/>
    </location>
</feature>
<dbReference type="Proteomes" id="UP000887013">
    <property type="component" value="Unassembled WGS sequence"/>
</dbReference>
<reference evidence="6" key="1">
    <citation type="submission" date="2020-08" db="EMBL/GenBank/DDBJ databases">
        <title>Multicomponent nature underlies the extraordinary mechanical properties of spider dragline silk.</title>
        <authorList>
            <person name="Kono N."/>
            <person name="Nakamura H."/>
            <person name="Mori M."/>
            <person name="Yoshida Y."/>
            <person name="Ohtoshi R."/>
            <person name="Malay A.D."/>
            <person name="Moran D.A.P."/>
            <person name="Tomita M."/>
            <person name="Numata K."/>
            <person name="Arakawa K."/>
        </authorList>
    </citation>
    <scope>NUCLEOTIDE SEQUENCE</scope>
</reference>
<keyword evidence="2 5" id="KW-1133">Transmembrane helix</keyword>
<evidence type="ECO:0000256" key="5">
    <source>
        <dbReference type="SAM" id="Phobius"/>
    </source>
</evidence>
<evidence type="ECO:0000313" key="7">
    <source>
        <dbReference type="Proteomes" id="UP000887013"/>
    </source>
</evidence>
<keyword evidence="7" id="KW-1185">Reference proteome</keyword>
<evidence type="ECO:0000256" key="1">
    <source>
        <dbReference type="ARBA" id="ARBA00022692"/>
    </source>
</evidence>
<dbReference type="AlphaFoldDB" id="A0A8X6NLZ0"/>
<feature type="region of interest" description="Disordered" evidence="4">
    <location>
        <begin position="21"/>
        <end position="47"/>
    </location>
</feature>
<protein>
    <submittedName>
        <fullName evidence="6">Sodium-dependent glucose transporter 1</fullName>
    </submittedName>
</protein>
<feature type="compositionally biased region" description="Basic residues" evidence="4">
    <location>
        <begin position="22"/>
        <end position="34"/>
    </location>
</feature>
<keyword evidence="1 5" id="KW-0812">Transmembrane</keyword>
<evidence type="ECO:0000256" key="4">
    <source>
        <dbReference type="SAM" id="MobiDB-lite"/>
    </source>
</evidence>
<proteinExistence type="predicted"/>
<evidence type="ECO:0000256" key="3">
    <source>
        <dbReference type="ARBA" id="ARBA00023136"/>
    </source>
</evidence>
<comment type="caution">
    <text evidence="6">The sequence shown here is derived from an EMBL/GenBank/DDBJ whole genome shotgun (WGS) entry which is preliminary data.</text>
</comment>
<feature type="transmembrane region" description="Helical" evidence="5">
    <location>
        <begin position="258"/>
        <end position="281"/>
    </location>
</feature>
<feature type="transmembrane region" description="Helical" evidence="5">
    <location>
        <begin position="349"/>
        <end position="369"/>
    </location>
</feature>
<accession>A0A8X6NLZ0</accession>